<sequence>MDRAHDLPQIFAVLLRPGVAIQPEELDTFVRGAGEGAVVTFAGIVRPLENGKPIEGLEYEWHATLAERELQKVVRDVASRYNLLRAACAHRTGFVAVGEPAVYIAVSALHRQAAFEACAALITELKRQVPIWKVVRGADFSGYRYLEEENHAIH</sequence>
<dbReference type="EMBL" id="CP030759">
    <property type="protein sequence ID" value="AXA37277.1"/>
    <property type="molecule type" value="Genomic_DNA"/>
</dbReference>
<dbReference type="AlphaFoldDB" id="A0A2Z4Y7P2"/>
<dbReference type="Pfam" id="PF02391">
    <property type="entry name" value="MoaE"/>
    <property type="match status" value="1"/>
</dbReference>
<evidence type="ECO:0000313" key="1">
    <source>
        <dbReference type="EMBL" id="AXA37277.1"/>
    </source>
</evidence>
<proteinExistence type="predicted"/>
<evidence type="ECO:0000313" key="2">
    <source>
        <dbReference type="Proteomes" id="UP000262583"/>
    </source>
</evidence>
<dbReference type="KEGG" id="schv:BRCON_2535"/>
<dbReference type="PANTHER" id="PTHR23404">
    <property type="entry name" value="MOLYBDOPTERIN SYNTHASE RELATED"/>
    <property type="match status" value="1"/>
</dbReference>
<dbReference type="InterPro" id="IPR036563">
    <property type="entry name" value="MoaE_sf"/>
</dbReference>
<dbReference type="InterPro" id="IPR003448">
    <property type="entry name" value="Mopterin_biosynth_MoaE"/>
</dbReference>
<organism evidence="1 2">
    <name type="scientific">Sumerlaea chitinivorans</name>
    <dbReference type="NCBI Taxonomy" id="2250252"/>
    <lineage>
        <taxon>Bacteria</taxon>
        <taxon>Candidatus Sumerlaeota</taxon>
        <taxon>Candidatus Sumerlaeia</taxon>
        <taxon>Candidatus Sumerlaeales</taxon>
        <taxon>Candidatus Sumerlaeaceae</taxon>
        <taxon>Candidatus Sumerlaea</taxon>
    </lineage>
</organism>
<dbReference type="Proteomes" id="UP000262583">
    <property type="component" value="Chromosome"/>
</dbReference>
<gene>
    <name evidence="1" type="ORF">BRCON_2535</name>
</gene>
<dbReference type="SUPFAM" id="SSF54690">
    <property type="entry name" value="Molybdopterin synthase subunit MoaE"/>
    <property type="match status" value="1"/>
</dbReference>
<dbReference type="CDD" id="cd00756">
    <property type="entry name" value="MoaE"/>
    <property type="match status" value="1"/>
</dbReference>
<reference evidence="1 2" key="1">
    <citation type="submission" date="2018-05" db="EMBL/GenBank/DDBJ databases">
        <title>A metagenomic window into the 2 km-deep terrestrial subsurface aquifer revealed taxonomically and functionally diverse microbial community comprising novel uncultured bacterial lineages.</title>
        <authorList>
            <person name="Kadnikov V.V."/>
            <person name="Mardanov A.V."/>
            <person name="Beletsky A.V."/>
            <person name="Banks D."/>
            <person name="Pimenov N.V."/>
            <person name="Frank Y.A."/>
            <person name="Karnachuk O.V."/>
            <person name="Ravin N.V."/>
        </authorList>
    </citation>
    <scope>NUCLEOTIDE SEQUENCE [LARGE SCALE GENOMIC DNA]</scope>
    <source>
        <strain evidence="1">BY</strain>
    </source>
</reference>
<protein>
    <submittedName>
        <fullName evidence="1">Molybdenum cofactor biosynthesis protein MoaE</fullName>
    </submittedName>
</protein>
<dbReference type="GO" id="GO:0006777">
    <property type="term" value="P:Mo-molybdopterin cofactor biosynthetic process"/>
    <property type="evidence" value="ECO:0007669"/>
    <property type="project" value="InterPro"/>
</dbReference>
<dbReference type="Gene3D" id="3.90.1170.40">
    <property type="entry name" value="Molybdopterin biosynthesis MoaE subunit"/>
    <property type="match status" value="1"/>
</dbReference>
<accession>A0A2Z4Y7P2</accession>
<name>A0A2Z4Y7P2_SUMC1</name>